<evidence type="ECO:0000256" key="1">
    <source>
        <dbReference type="ARBA" id="ARBA00022553"/>
    </source>
</evidence>
<dbReference type="EMBL" id="KM924293">
    <property type="protein sequence ID" value="AIU39374.1"/>
    <property type="molecule type" value="Genomic_DNA"/>
</dbReference>
<proteinExistence type="predicted"/>
<keyword evidence="5" id="KW-0862">Zinc</keyword>
<dbReference type="Pfam" id="PF02718">
    <property type="entry name" value="Herpes_UL31"/>
    <property type="match status" value="1"/>
</dbReference>
<dbReference type="GO" id="GO:0046765">
    <property type="term" value="P:viral budding from nuclear membrane"/>
    <property type="evidence" value="ECO:0007669"/>
    <property type="project" value="InterPro"/>
</dbReference>
<evidence type="ECO:0000313" key="11">
    <source>
        <dbReference type="Proteomes" id="UP000100290"/>
    </source>
</evidence>
<keyword evidence="4" id="KW-0863">Zinc-finger</keyword>
<reference evidence="12 13" key="1">
    <citation type="journal article" date="2015" name="J. Virol.">
        <title>The Genome of a Tortoise Herpesvirus (Testudinid Herpesvirus 3) Has a Novel Structure and Contains a Large Region That Is Not Required for Replication In Vitro or Virulence In Vivo.</title>
        <authorList>
            <person name="Gandar F."/>
            <person name="Wilkie G.S."/>
            <person name="Gatherer D."/>
            <person name="Kerr K."/>
            <person name="Marlier D."/>
            <person name="Diez M."/>
            <person name="Marschang R.E."/>
            <person name="Mast J."/>
            <person name="Dewals B.G."/>
            <person name="Davison A.J."/>
            <person name="Vanderplasschen A.F."/>
        </authorList>
    </citation>
    <scope>NUCLEOTIDE SEQUENCE [LARGE SCALE GENOMIC DNA]</scope>
    <source>
        <strain evidence="8 12">1976</strain>
        <strain evidence="9 13">4295/7R</strain>
    </source>
</reference>
<evidence type="ECO:0000256" key="6">
    <source>
        <dbReference type="ARBA" id="ARBA00022870"/>
    </source>
</evidence>
<dbReference type="EMBL" id="KM924292">
    <property type="protein sequence ID" value="AIU39264.1"/>
    <property type="molecule type" value="Genomic_DNA"/>
</dbReference>
<keyword evidence="3" id="KW-0479">Metal-binding</keyword>
<name>A0A0K1R1D1_9ALPH</name>
<keyword evidence="12" id="KW-1185">Reference proteome</keyword>
<evidence type="ECO:0000256" key="2">
    <source>
        <dbReference type="ARBA" id="ARBA00022562"/>
    </source>
</evidence>
<keyword evidence="1" id="KW-0597">Phosphoprotein</keyword>
<keyword evidence="7" id="KW-0472">Membrane</keyword>
<evidence type="ECO:0000256" key="7">
    <source>
        <dbReference type="ARBA" id="ARBA00023136"/>
    </source>
</evidence>
<dbReference type="EMBL" id="KT008627">
    <property type="protein sequence ID" value="AKV40703.1"/>
    <property type="molecule type" value="Genomic_DNA"/>
</dbReference>
<sequence length="295" mass="33988">MDRARTLSTRRKSGGRCSMRRSFLARNRVHPYERVAFSEQTKTQYDEADFIKVYFEYISKYPSLELDMLRIMTTPLVSSTRISLPCPMSTLVPDCCLCLSSMGHFSVVDSTCEICGPKRHQDDKLGEPALILAYIHQINNTVDYKDFYTSIIAYAGVAGCSIKDAFELIIPQRMLFSFYYMFRRSTEDFYVLFRRGTGGSLSILIVFKQDSVHLRSDFLRQLMRNGTGFNGLIDVYNKHFILALQPFPDSIIIADPNINQSDIYFKSQDLNVSDELLSEYKKLYTSFERFSPPVP</sequence>
<accession>A0A0K1R1D1</accession>
<keyword evidence="2" id="KW-1048">Host nucleus</keyword>
<keyword evidence="6" id="KW-1043">Host membrane</keyword>
<dbReference type="Proteomes" id="UP000100290">
    <property type="component" value="Segment"/>
</dbReference>
<evidence type="ECO:0000313" key="9">
    <source>
        <dbReference type="EMBL" id="AIU39374.1"/>
    </source>
</evidence>
<evidence type="ECO:0000313" key="10">
    <source>
        <dbReference type="EMBL" id="AKV40703.1"/>
    </source>
</evidence>
<dbReference type="InterPro" id="IPR021152">
    <property type="entry name" value="Herpes_UL31"/>
</dbReference>
<dbReference type="KEGG" id="vg:26122538"/>
<evidence type="ECO:0000256" key="4">
    <source>
        <dbReference type="ARBA" id="ARBA00022771"/>
    </source>
</evidence>
<evidence type="ECO:0000256" key="3">
    <source>
        <dbReference type="ARBA" id="ARBA00022723"/>
    </source>
</evidence>
<gene>
    <name evidence="10" type="primary">ORF56</name>
    <name evidence="8" type="synonym">UL31</name>
</gene>
<dbReference type="GO" id="GO:0008270">
    <property type="term" value="F:zinc ion binding"/>
    <property type="evidence" value="ECO:0007669"/>
    <property type="project" value="UniProtKB-KW"/>
</dbReference>
<organism evidence="10 11">
    <name type="scientific">Testudinid alphaherpesvirus 3</name>
    <dbReference type="NCBI Taxonomy" id="2560801"/>
    <lineage>
        <taxon>Viruses</taxon>
        <taxon>Duplodnaviria</taxon>
        <taxon>Heunggongvirae</taxon>
        <taxon>Peploviricota</taxon>
        <taxon>Herviviricetes</taxon>
        <taxon>Herpesvirales</taxon>
        <taxon>Orthoherpesviridae</taxon>
        <taxon>Alphaherpesvirinae</taxon>
        <taxon>Scutavirus</taxon>
        <taxon>Scutavirus testudinidalpha3</taxon>
    </lineage>
</organism>
<evidence type="ECO:0000313" key="8">
    <source>
        <dbReference type="EMBL" id="AIU39264.1"/>
    </source>
</evidence>
<dbReference type="Proteomes" id="UP000208106">
    <property type="component" value="Segment"/>
</dbReference>
<dbReference type="Proteomes" id="UP000240599">
    <property type="component" value="Segment"/>
</dbReference>
<reference evidence="10 11" key="2">
    <citation type="journal article" date="2015" name="PLoS ONE">
        <title>A Genomic Approach to Unravel Host-Pathogen Interaction in Chelonians: The Example of Testudinid Herpesvirus 3.</title>
        <authorList>
            <person name="Origgi F.C."/>
            <person name="Tecilla M."/>
            <person name="Pilo P."/>
            <person name="Aloisio F."/>
            <person name="Otten P."/>
            <person name="Aguilar-Bultet L."/>
            <person name="Sattler U."/>
            <person name="Roccabianca P."/>
            <person name="Romero C.H."/>
            <person name="Bloom D.C."/>
            <person name="Jacobson E.R."/>
        </authorList>
    </citation>
    <scope>NUCLEOTIDE SEQUENCE [LARGE SCALE GENOMIC DNA]</scope>
    <source>
        <strain evidence="10">US1976/98</strain>
    </source>
</reference>
<protein>
    <submittedName>
        <fullName evidence="8">Nuclear egress lamina protein</fullName>
    </submittedName>
    <submittedName>
        <fullName evidence="10">Nuclear matrix protein</fullName>
    </submittedName>
</protein>
<evidence type="ECO:0000313" key="12">
    <source>
        <dbReference type="Proteomes" id="UP000208106"/>
    </source>
</evidence>
<dbReference type="OrthoDB" id="9304at10239"/>
<evidence type="ECO:0000313" key="13">
    <source>
        <dbReference type="Proteomes" id="UP000240599"/>
    </source>
</evidence>
<evidence type="ECO:0000256" key="5">
    <source>
        <dbReference type="ARBA" id="ARBA00022833"/>
    </source>
</evidence>